<accession>A0A3N4I8Q4</accession>
<name>A0A3N4I8Q4_ASCIM</name>
<organism evidence="1 2">
    <name type="scientific">Ascobolus immersus RN42</name>
    <dbReference type="NCBI Taxonomy" id="1160509"/>
    <lineage>
        <taxon>Eukaryota</taxon>
        <taxon>Fungi</taxon>
        <taxon>Dikarya</taxon>
        <taxon>Ascomycota</taxon>
        <taxon>Pezizomycotina</taxon>
        <taxon>Pezizomycetes</taxon>
        <taxon>Pezizales</taxon>
        <taxon>Ascobolaceae</taxon>
        <taxon>Ascobolus</taxon>
    </lineage>
</organism>
<keyword evidence="2" id="KW-1185">Reference proteome</keyword>
<dbReference type="AlphaFoldDB" id="A0A3N4I8Q4"/>
<reference evidence="1 2" key="1">
    <citation type="journal article" date="2018" name="Nat. Ecol. Evol.">
        <title>Pezizomycetes genomes reveal the molecular basis of ectomycorrhizal truffle lifestyle.</title>
        <authorList>
            <person name="Murat C."/>
            <person name="Payen T."/>
            <person name="Noel B."/>
            <person name="Kuo A."/>
            <person name="Morin E."/>
            <person name="Chen J."/>
            <person name="Kohler A."/>
            <person name="Krizsan K."/>
            <person name="Balestrini R."/>
            <person name="Da Silva C."/>
            <person name="Montanini B."/>
            <person name="Hainaut M."/>
            <person name="Levati E."/>
            <person name="Barry K.W."/>
            <person name="Belfiori B."/>
            <person name="Cichocki N."/>
            <person name="Clum A."/>
            <person name="Dockter R.B."/>
            <person name="Fauchery L."/>
            <person name="Guy J."/>
            <person name="Iotti M."/>
            <person name="Le Tacon F."/>
            <person name="Lindquist E.A."/>
            <person name="Lipzen A."/>
            <person name="Malagnac F."/>
            <person name="Mello A."/>
            <person name="Molinier V."/>
            <person name="Miyauchi S."/>
            <person name="Poulain J."/>
            <person name="Riccioni C."/>
            <person name="Rubini A."/>
            <person name="Sitrit Y."/>
            <person name="Splivallo R."/>
            <person name="Traeger S."/>
            <person name="Wang M."/>
            <person name="Zifcakova L."/>
            <person name="Wipf D."/>
            <person name="Zambonelli A."/>
            <person name="Paolocci F."/>
            <person name="Nowrousian M."/>
            <person name="Ottonello S."/>
            <person name="Baldrian P."/>
            <person name="Spatafora J.W."/>
            <person name="Henrissat B."/>
            <person name="Nagy L.G."/>
            <person name="Aury J.M."/>
            <person name="Wincker P."/>
            <person name="Grigoriev I.V."/>
            <person name="Bonfante P."/>
            <person name="Martin F.M."/>
        </authorList>
    </citation>
    <scope>NUCLEOTIDE SEQUENCE [LARGE SCALE GENOMIC DNA]</scope>
    <source>
        <strain evidence="1 2">RN42</strain>
    </source>
</reference>
<gene>
    <name evidence="1" type="ORF">BJ508DRAFT_88917</name>
</gene>
<dbReference type="EMBL" id="ML119671">
    <property type="protein sequence ID" value="RPA82463.1"/>
    <property type="molecule type" value="Genomic_DNA"/>
</dbReference>
<evidence type="ECO:0000313" key="1">
    <source>
        <dbReference type="EMBL" id="RPA82463.1"/>
    </source>
</evidence>
<evidence type="ECO:0000313" key="2">
    <source>
        <dbReference type="Proteomes" id="UP000275078"/>
    </source>
</evidence>
<dbReference type="STRING" id="1160509.A0A3N4I8Q4"/>
<protein>
    <submittedName>
        <fullName evidence="1">Uncharacterized protein</fullName>
    </submittedName>
</protein>
<sequence>MGTFSKFENSKSLYKLSHLSAIRTVSLISRSTSLLVDMQFSLGQFSLLLATATASFTNAAAVSKSDSSPEILFIALPGTHIPPGLPKSAIRIISLVDGGLSNAPTVEARHYDRKPTAHDIIGGNPSRYREFCSDYLHLPKYVETKTQYYDEVRWKSEYSTKYITSTLKRTTTIVATYAIPTPTVTKTETTTVLETAYETVATETETQTNWYTSVTTSTTGTTTVTITASGAPAPTVTKRQSQALPKELRQFSNNDITRECRRIVIPKTTTVYRPRYHTRTRYFTHTKVAKPVTSTISKTRTTTVNPETTSTTFITVEAKSTTTLPATATVDITITSTTTSTEEVIATATFSACPLSIGRRSDIGGFGYRDDATQTLTGIPGTFANADACCISCFFTVSGCTGWAFFGGPCYVTFKTESRNAGSPPGTCPHGTGNVVMTQLDGPGRIEAGLGPCGAAIIN</sequence>
<dbReference type="Proteomes" id="UP000275078">
    <property type="component" value="Unassembled WGS sequence"/>
</dbReference>
<proteinExistence type="predicted"/>